<organism evidence="2 3">
    <name type="scientific">Armillaria solidipes</name>
    <dbReference type="NCBI Taxonomy" id="1076256"/>
    <lineage>
        <taxon>Eukaryota</taxon>
        <taxon>Fungi</taxon>
        <taxon>Dikarya</taxon>
        <taxon>Basidiomycota</taxon>
        <taxon>Agaricomycotina</taxon>
        <taxon>Agaricomycetes</taxon>
        <taxon>Agaricomycetidae</taxon>
        <taxon>Agaricales</taxon>
        <taxon>Marasmiineae</taxon>
        <taxon>Physalacriaceae</taxon>
        <taxon>Armillaria</taxon>
    </lineage>
</organism>
<feature type="region of interest" description="Disordered" evidence="1">
    <location>
        <begin position="114"/>
        <end position="167"/>
    </location>
</feature>
<keyword evidence="3" id="KW-1185">Reference proteome</keyword>
<protein>
    <submittedName>
        <fullName evidence="2">Uncharacterized protein</fullName>
    </submittedName>
</protein>
<evidence type="ECO:0000313" key="3">
    <source>
        <dbReference type="Proteomes" id="UP000218334"/>
    </source>
</evidence>
<accession>A0A2H3AUT3</accession>
<evidence type="ECO:0000256" key="1">
    <source>
        <dbReference type="SAM" id="MobiDB-lite"/>
    </source>
</evidence>
<dbReference type="AlphaFoldDB" id="A0A2H3AUT3"/>
<evidence type="ECO:0000313" key="2">
    <source>
        <dbReference type="EMBL" id="PBK62445.1"/>
    </source>
</evidence>
<gene>
    <name evidence="2" type="ORF">ARMSODRAFT_980715</name>
</gene>
<proteinExistence type="predicted"/>
<reference evidence="3" key="1">
    <citation type="journal article" date="2017" name="Nat. Ecol. Evol.">
        <title>Genome expansion and lineage-specific genetic innovations in the forest pathogenic fungi Armillaria.</title>
        <authorList>
            <person name="Sipos G."/>
            <person name="Prasanna A.N."/>
            <person name="Walter M.C."/>
            <person name="O'Connor E."/>
            <person name="Balint B."/>
            <person name="Krizsan K."/>
            <person name="Kiss B."/>
            <person name="Hess J."/>
            <person name="Varga T."/>
            <person name="Slot J."/>
            <person name="Riley R."/>
            <person name="Boka B."/>
            <person name="Rigling D."/>
            <person name="Barry K."/>
            <person name="Lee J."/>
            <person name="Mihaltcheva S."/>
            <person name="LaButti K."/>
            <person name="Lipzen A."/>
            <person name="Waldron R."/>
            <person name="Moloney N.M."/>
            <person name="Sperisen C."/>
            <person name="Kredics L."/>
            <person name="Vagvoelgyi C."/>
            <person name="Patrignani A."/>
            <person name="Fitzpatrick D."/>
            <person name="Nagy I."/>
            <person name="Doyle S."/>
            <person name="Anderson J.B."/>
            <person name="Grigoriev I.V."/>
            <person name="Gueldener U."/>
            <person name="Muensterkoetter M."/>
            <person name="Nagy L.G."/>
        </authorList>
    </citation>
    <scope>NUCLEOTIDE SEQUENCE [LARGE SCALE GENOMIC DNA]</scope>
    <source>
        <strain evidence="3">28-4</strain>
    </source>
</reference>
<name>A0A2H3AUT3_9AGAR</name>
<sequence>MTERMTHQKVALTRASSSLLDLGSGTSPEVLQVQIAKRRNEILEEVSYLRLVHVYRVSFLARPFNVSVIIVVLLVFEVRSEATEIHIEELAIVMRGIVPTILVGRIVAGRARPDDSWSNSTTMSSIQFRSSTSSQSDSVDTSAGSESDLSPRVTLDLENGLEDSAES</sequence>
<feature type="compositionally biased region" description="Low complexity" evidence="1">
    <location>
        <begin position="124"/>
        <end position="145"/>
    </location>
</feature>
<dbReference type="EMBL" id="KZ293466">
    <property type="protein sequence ID" value="PBK62445.1"/>
    <property type="molecule type" value="Genomic_DNA"/>
</dbReference>
<dbReference type="Proteomes" id="UP000218334">
    <property type="component" value="Unassembled WGS sequence"/>
</dbReference>